<dbReference type="GO" id="GO:0016020">
    <property type="term" value="C:membrane"/>
    <property type="evidence" value="ECO:0007669"/>
    <property type="project" value="InterPro"/>
</dbReference>
<evidence type="ECO:0008006" key="3">
    <source>
        <dbReference type="Google" id="ProtNLM"/>
    </source>
</evidence>
<dbReference type="Proteomes" id="UP000749646">
    <property type="component" value="Unassembled WGS sequence"/>
</dbReference>
<dbReference type="EMBL" id="JAAAHW010001222">
    <property type="protein sequence ID" value="KAF9996125.1"/>
    <property type="molecule type" value="Genomic_DNA"/>
</dbReference>
<evidence type="ECO:0000313" key="2">
    <source>
        <dbReference type="Proteomes" id="UP000749646"/>
    </source>
</evidence>
<keyword evidence="2" id="KW-1185">Reference proteome</keyword>
<dbReference type="InterPro" id="IPR006813">
    <property type="entry name" value="Glyco_trans_17"/>
</dbReference>
<organism evidence="1 2">
    <name type="scientific">Modicella reniformis</name>
    <dbReference type="NCBI Taxonomy" id="1440133"/>
    <lineage>
        <taxon>Eukaryota</taxon>
        <taxon>Fungi</taxon>
        <taxon>Fungi incertae sedis</taxon>
        <taxon>Mucoromycota</taxon>
        <taxon>Mortierellomycotina</taxon>
        <taxon>Mortierellomycetes</taxon>
        <taxon>Mortierellales</taxon>
        <taxon>Mortierellaceae</taxon>
        <taxon>Modicella</taxon>
    </lineage>
</organism>
<accession>A0A9P6MFC1</accession>
<dbReference type="PANTHER" id="PTHR12224:SF0">
    <property type="entry name" value="BETA-1,4-MANNOSYL-GLYCOPROTEIN 4-BETA-N-ACETYLGLUCOSAMINYLTRANSFERASE"/>
    <property type="match status" value="1"/>
</dbReference>
<dbReference type="GO" id="GO:0003830">
    <property type="term" value="F:beta-1,4-mannosylglycoprotein 4-beta-N-acetylglucosaminyltransferase activity"/>
    <property type="evidence" value="ECO:0007669"/>
    <property type="project" value="InterPro"/>
</dbReference>
<sequence length="380" mass="42533">MNSVGGPLYIAISPEESLSSSEHFIGVSASTSSSSPPLSSGGESRSAFSSASWLFTKRTKFLLGAITGFTILFLIQQQHGLVLNESSSPYSSVINSQVGDSIEAPLLSWKEVSPPFFFPPILKPETKPEPPSSEITTTTTARKVPRVFDIILFNEELTVLDVRLNELDTVVDIFIIIESTTTFSGKPKPLHFQANEPTMFARFRHKIIHVVLPPSPSEELETSNPSGHAWTREKYTRDMGLDMSLDTYRPEEGDWIMFSDLDEIPRHTVIQAMKDQDPNTELGAVFADPQQFPTQSGGDVFMLECRNTTTTSSRILEHFSQRIDLFEGQGEEYEYIATNENVPHYVLANREKFSFMLERRGRPNAGFVDVDPLNPLDENM</sequence>
<reference evidence="1" key="1">
    <citation type="journal article" date="2020" name="Fungal Divers.">
        <title>Resolving the Mortierellaceae phylogeny through synthesis of multi-gene phylogenetics and phylogenomics.</title>
        <authorList>
            <person name="Vandepol N."/>
            <person name="Liber J."/>
            <person name="Desiro A."/>
            <person name="Na H."/>
            <person name="Kennedy M."/>
            <person name="Barry K."/>
            <person name="Grigoriev I.V."/>
            <person name="Miller A.N."/>
            <person name="O'Donnell K."/>
            <person name="Stajich J.E."/>
            <person name="Bonito G."/>
        </authorList>
    </citation>
    <scope>NUCLEOTIDE SEQUENCE</scope>
    <source>
        <strain evidence="1">MES-2147</strain>
    </source>
</reference>
<dbReference type="OrthoDB" id="6474464at2759"/>
<comment type="caution">
    <text evidence="1">The sequence shown here is derived from an EMBL/GenBank/DDBJ whole genome shotgun (WGS) entry which is preliminary data.</text>
</comment>
<dbReference type="PANTHER" id="PTHR12224">
    <property type="entry name" value="BETA-1,4-MANNOSYL-GLYCOPROTEIN BETA-1,4-N-ACETYLGLUCOSAMINYL-TRANSFERASE"/>
    <property type="match status" value="1"/>
</dbReference>
<dbReference type="AlphaFoldDB" id="A0A9P6MFC1"/>
<dbReference type="Pfam" id="PF04724">
    <property type="entry name" value="Glyco_transf_17"/>
    <property type="match status" value="1"/>
</dbReference>
<name>A0A9P6MFC1_9FUNG</name>
<proteinExistence type="predicted"/>
<evidence type="ECO:0000313" key="1">
    <source>
        <dbReference type="EMBL" id="KAF9996125.1"/>
    </source>
</evidence>
<protein>
    <recommendedName>
        <fullName evidence="3">Glycosyltransferase family 17 protein</fullName>
    </recommendedName>
</protein>
<gene>
    <name evidence="1" type="ORF">BGZ65_008260</name>
</gene>
<dbReference type="GO" id="GO:0006044">
    <property type="term" value="P:N-acetylglucosamine metabolic process"/>
    <property type="evidence" value="ECO:0007669"/>
    <property type="project" value="TreeGrafter"/>
</dbReference>